<protein>
    <recommendedName>
        <fullName evidence="3">NrdH-redoxin</fullName>
    </recommendedName>
</protein>
<name>A0ABP9B1R4_9MICC</name>
<dbReference type="EMBL" id="BAABKP010000001">
    <property type="protein sequence ID" value="GAA4789130.1"/>
    <property type="molecule type" value="Genomic_DNA"/>
</dbReference>
<gene>
    <name evidence="1" type="ORF">GCM10023352_03710</name>
</gene>
<dbReference type="RefSeq" id="WP_345444030.1">
    <property type="nucleotide sequence ID" value="NZ_BAABKP010000001.1"/>
</dbReference>
<reference evidence="2" key="1">
    <citation type="journal article" date="2019" name="Int. J. Syst. Evol. Microbiol.">
        <title>The Global Catalogue of Microorganisms (GCM) 10K type strain sequencing project: providing services to taxonomists for standard genome sequencing and annotation.</title>
        <authorList>
            <consortium name="The Broad Institute Genomics Platform"/>
            <consortium name="The Broad Institute Genome Sequencing Center for Infectious Disease"/>
            <person name="Wu L."/>
            <person name="Ma J."/>
        </authorList>
    </citation>
    <scope>NUCLEOTIDE SEQUENCE [LARGE SCALE GENOMIC DNA]</scope>
    <source>
        <strain evidence="2">JCM 18541</strain>
    </source>
</reference>
<dbReference type="InterPro" id="IPR008554">
    <property type="entry name" value="Glutaredoxin-like"/>
</dbReference>
<accession>A0ABP9B1R4</accession>
<organism evidence="1 2">
    <name type="scientific">Rothia endophytica</name>
    <dbReference type="NCBI Taxonomy" id="1324766"/>
    <lineage>
        <taxon>Bacteria</taxon>
        <taxon>Bacillati</taxon>
        <taxon>Actinomycetota</taxon>
        <taxon>Actinomycetes</taxon>
        <taxon>Micrococcales</taxon>
        <taxon>Micrococcaceae</taxon>
        <taxon>Rothia</taxon>
    </lineage>
</organism>
<dbReference type="Pfam" id="PF05768">
    <property type="entry name" value="Glrx-like"/>
    <property type="match status" value="1"/>
</dbReference>
<evidence type="ECO:0008006" key="3">
    <source>
        <dbReference type="Google" id="ProtNLM"/>
    </source>
</evidence>
<proteinExistence type="predicted"/>
<dbReference type="SUPFAM" id="SSF52833">
    <property type="entry name" value="Thioredoxin-like"/>
    <property type="match status" value="1"/>
</dbReference>
<evidence type="ECO:0000313" key="1">
    <source>
        <dbReference type="EMBL" id="GAA4789130.1"/>
    </source>
</evidence>
<sequence length="84" mass="9478">MATPTIELLTKPGCHLCEAARQTTGEVAARFGLSFTETNIENDPQLFERHQNEIPVLLIDGEVKDFWQVNARRLTKLLEKKLAA</sequence>
<dbReference type="InterPro" id="IPR036249">
    <property type="entry name" value="Thioredoxin-like_sf"/>
</dbReference>
<dbReference type="Gene3D" id="3.40.30.10">
    <property type="entry name" value="Glutaredoxin"/>
    <property type="match status" value="1"/>
</dbReference>
<dbReference type="Proteomes" id="UP001500187">
    <property type="component" value="Unassembled WGS sequence"/>
</dbReference>
<evidence type="ECO:0000313" key="2">
    <source>
        <dbReference type="Proteomes" id="UP001500187"/>
    </source>
</evidence>
<keyword evidence="2" id="KW-1185">Reference proteome</keyword>
<comment type="caution">
    <text evidence="1">The sequence shown here is derived from an EMBL/GenBank/DDBJ whole genome shotgun (WGS) entry which is preliminary data.</text>
</comment>